<dbReference type="STRING" id="375175.AYR53_11125"/>
<organism evidence="5 6">
    <name type="scientific">Loigolactobacillus backii</name>
    <dbReference type="NCBI Taxonomy" id="375175"/>
    <lineage>
        <taxon>Bacteria</taxon>
        <taxon>Bacillati</taxon>
        <taxon>Bacillota</taxon>
        <taxon>Bacilli</taxon>
        <taxon>Lactobacillales</taxon>
        <taxon>Lactobacillaceae</taxon>
        <taxon>Loigolactobacillus</taxon>
    </lineage>
</organism>
<dbReference type="GO" id="GO:0005524">
    <property type="term" value="F:ATP binding"/>
    <property type="evidence" value="ECO:0007669"/>
    <property type="project" value="UniProtKB-KW"/>
</dbReference>
<proteinExistence type="inferred from homology"/>
<evidence type="ECO:0000259" key="4">
    <source>
        <dbReference type="Pfam" id="PF00437"/>
    </source>
</evidence>
<dbReference type="EMBL" id="CP014873">
    <property type="protein sequence ID" value="ANK63270.1"/>
    <property type="molecule type" value="Genomic_DNA"/>
</dbReference>
<feature type="domain" description="Bacterial type II secretion system protein E" evidence="4">
    <location>
        <begin position="3"/>
        <end position="269"/>
    </location>
</feature>
<dbReference type="Proteomes" id="UP000078582">
    <property type="component" value="Chromosome"/>
</dbReference>
<dbReference type="PANTHER" id="PTHR30258:SF2">
    <property type="entry name" value="COMG OPERON PROTEIN 1"/>
    <property type="match status" value="1"/>
</dbReference>
<dbReference type="GO" id="GO:0005886">
    <property type="term" value="C:plasma membrane"/>
    <property type="evidence" value="ECO:0007669"/>
    <property type="project" value="TreeGrafter"/>
</dbReference>
<evidence type="ECO:0000256" key="1">
    <source>
        <dbReference type="ARBA" id="ARBA00006611"/>
    </source>
</evidence>
<gene>
    <name evidence="5" type="ORF">AYR53_11125</name>
</gene>
<evidence type="ECO:0000256" key="2">
    <source>
        <dbReference type="ARBA" id="ARBA00022741"/>
    </source>
</evidence>
<sequence length="323" mass="36595">MSVEEQATKILRMAVEQRLTDLYFLPVGQQYQIKKRTSTGIELWQMMTRTEVKPLLNHLKYSAKMSLSETRRPQLGARTLKMADSTVFLRLSTVGNFENLESMVIRFIYAYADTNQFIFPQQLTQLQQLSQQRGLMLFAGPTGSGKTTTLYRIARQNAQEKIVMAIEDPIEIYENNFLQLQVNEQANMTYAELLKVSLRHRPDIFIIGEIRDEQTAAAAIRAALSGHLVLSTVHARSATGVIKRLTDFKIDQETLKDCLTSVCYQRILPTEKKQAAILFDLLSNQILAAAFNGKTPAGWPKLLEQAWQDGIISSETVKAYQNG</sequence>
<evidence type="ECO:0000256" key="3">
    <source>
        <dbReference type="ARBA" id="ARBA00022840"/>
    </source>
</evidence>
<dbReference type="AlphaFoldDB" id="A0A192H4G8"/>
<dbReference type="InterPro" id="IPR027417">
    <property type="entry name" value="P-loop_NTPase"/>
</dbReference>
<dbReference type="KEGG" id="lbt:AYR52_06460"/>
<dbReference type="CDD" id="cd01129">
    <property type="entry name" value="PulE-GspE-like"/>
    <property type="match status" value="1"/>
</dbReference>
<keyword evidence="6" id="KW-1185">Reference proteome</keyword>
<dbReference type="Gene3D" id="3.30.450.90">
    <property type="match status" value="1"/>
</dbReference>
<dbReference type="Gene3D" id="3.40.50.300">
    <property type="entry name" value="P-loop containing nucleotide triphosphate hydrolases"/>
    <property type="match status" value="1"/>
</dbReference>
<comment type="similarity">
    <text evidence="1">Belongs to the GSP E family.</text>
</comment>
<dbReference type="PANTHER" id="PTHR30258">
    <property type="entry name" value="TYPE II SECRETION SYSTEM PROTEIN GSPE-RELATED"/>
    <property type="match status" value="1"/>
</dbReference>
<keyword evidence="2" id="KW-0547">Nucleotide-binding</keyword>
<accession>A0A192H4G8</accession>
<dbReference type="GO" id="GO:0016887">
    <property type="term" value="F:ATP hydrolysis activity"/>
    <property type="evidence" value="ECO:0007669"/>
    <property type="project" value="TreeGrafter"/>
</dbReference>
<dbReference type="NCBIfam" id="NF041000">
    <property type="entry name" value="ATPase_ComGA"/>
    <property type="match status" value="1"/>
</dbReference>
<reference evidence="5 6" key="1">
    <citation type="submission" date="2016-03" db="EMBL/GenBank/DDBJ databases">
        <title>Pediococcus and Lactobacillus from brewery environment - whole genome sequencing and assembly.</title>
        <authorList>
            <person name="Behr J."/>
            <person name="Geissler A.J."/>
            <person name="Vogel R.F."/>
        </authorList>
    </citation>
    <scope>NUCLEOTIDE SEQUENCE [LARGE SCALE GENOMIC DNA]</scope>
    <source>
        <strain evidence="5 6">TMW 1.1989</strain>
    </source>
</reference>
<protein>
    <submittedName>
        <fullName evidence="5">Competence protein ComGA</fullName>
    </submittedName>
</protein>
<dbReference type="InterPro" id="IPR047667">
    <property type="entry name" value="ATPase_ComGA"/>
</dbReference>
<dbReference type="RefSeq" id="WP_068225228.1">
    <property type="nucleotide sequence ID" value="NZ_CP014623.1"/>
</dbReference>
<dbReference type="SUPFAM" id="SSF52540">
    <property type="entry name" value="P-loop containing nucleoside triphosphate hydrolases"/>
    <property type="match status" value="1"/>
</dbReference>
<keyword evidence="3" id="KW-0067">ATP-binding</keyword>
<dbReference type="GeneID" id="42982812"/>
<name>A0A192H4G8_9LACO</name>
<dbReference type="OrthoDB" id="9808272at2"/>
<evidence type="ECO:0000313" key="6">
    <source>
        <dbReference type="Proteomes" id="UP000078582"/>
    </source>
</evidence>
<dbReference type="Pfam" id="PF00437">
    <property type="entry name" value="T2SSE"/>
    <property type="match status" value="1"/>
</dbReference>
<dbReference type="InterPro" id="IPR001482">
    <property type="entry name" value="T2SS/T4SS_dom"/>
</dbReference>
<evidence type="ECO:0000313" key="5">
    <source>
        <dbReference type="EMBL" id="ANK63270.1"/>
    </source>
</evidence>